<feature type="compositionally biased region" description="Acidic residues" evidence="2">
    <location>
        <begin position="311"/>
        <end position="334"/>
    </location>
</feature>
<dbReference type="EMBL" id="MCGT01000007">
    <property type="protein sequence ID" value="ORX58068.1"/>
    <property type="molecule type" value="Genomic_DNA"/>
</dbReference>
<dbReference type="InterPro" id="IPR011990">
    <property type="entry name" value="TPR-like_helical_dom_sf"/>
</dbReference>
<keyword evidence="1" id="KW-0802">TPR repeat</keyword>
<dbReference type="InterPro" id="IPR019734">
    <property type="entry name" value="TPR_rpt"/>
</dbReference>
<name>A0A1X2GNT3_9FUNG</name>
<sequence>MSGQQQYTLDDLVPHIQENIDAMEYPLAYAFCEKALALAPTNAKVLEWTGQVEIELEKFAEAREHMLQAIQIEPDHGHAKYMYLGQLSVEKEAIAAFQKGVDLMVQDREQCQDPEEQKVLANKIATALCSMTEIYLTDCCFEPEAEQKCEEYLQQAQQVAPEHAEVYQLLASVRLSQQRNEEAAQVLDHSIQLWINKDVSDPTLPNYDSRLALVRLLLEVGAMAQAFDILERLQKENDQVVDLWYLYGWTYYILGEDAQTPEERQEHWENARDCLHVALKLSDITGYDDDSLLEHTKELITSINTVVPPSEPEEEEEPDEDVEFTSDNDDAMEM</sequence>
<dbReference type="PANTHER" id="PTHR28654:SF1">
    <property type="entry name" value="AXIN INTERACTOR, DORSALIZATION-ASSOCIATED PROTEIN"/>
    <property type="match status" value="1"/>
</dbReference>
<dbReference type="Pfam" id="PF13181">
    <property type="entry name" value="TPR_8"/>
    <property type="match status" value="1"/>
</dbReference>
<keyword evidence="4" id="KW-1185">Reference proteome</keyword>
<feature type="repeat" description="TPR" evidence="1">
    <location>
        <begin position="43"/>
        <end position="76"/>
    </location>
</feature>
<dbReference type="AlphaFoldDB" id="A0A1X2GNT3"/>
<dbReference type="Proteomes" id="UP000242146">
    <property type="component" value="Unassembled WGS sequence"/>
</dbReference>
<evidence type="ECO:0000313" key="3">
    <source>
        <dbReference type="EMBL" id="ORX58068.1"/>
    </source>
</evidence>
<gene>
    <name evidence="3" type="ORF">DM01DRAFT_1333742</name>
</gene>
<dbReference type="GO" id="GO:0035091">
    <property type="term" value="F:phosphatidylinositol binding"/>
    <property type="evidence" value="ECO:0007669"/>
    <property type="project" value="TreeGrafter"/>
</dbReference>
<protein>
    <submittedName>
        <fullName evidence="3">TPR-like protein</fullName>
    </submittedName>
</protein>
<comment type="caution">
    <text evidence="3">The sequence shown here is derived from an EMBL/GenBank/DDBJ whole genome shotgun (WGS) entry which is preliminary data.</text>
</comment>
<evidence type="ECO:0000256" key="1">
    <source>
        <dbReference type="PROSITE-ProRule" id="PRU00339"/>
    </source>
</evidence>
<organism evidence="3 4">
    <name type="scientific">Hesseltinella vesiculosa</name>
    <dbReference type="NCBI Taxonomy" id="101127"/>
    <lineage>
        <taxon>Eukaryota</taxon>
        <taxon>Fungi</taxon>
        <taxon>Fungi incertae sedis</taxon>
        <taxon>Mucoromycota</taxon>
        <taxon>Mucoromycotina</taxon>
        <taxon>Mucoromycetes</taxon>
        <taxon>Mucorales</taxon>
        <taxon>Cunninghamellaceae</taxon>
        <taxon>Hesseltinella</taxon>
    </lineage>
</organism>
<reference evidence="3 4" key="1">
    <citation type="submission" date="2016-07" db="EMBL/GenBank/DDBJ databases">
        <title>Pervasive Adenine N6-methylation of Active Genes in Fungi.</title>
        <authorList>
            <consortium name="DOE Joint Genome Institute"/>
            <person name="Mondo S.J."/>
            <person name="Dannebaum R.O."/>
            <person name="Kuo R.C."/>
            <person name="Labutti K."/>
            <person name="Haridas S."/>
            <person name="Kuo A."/>
            <person name="Salamov A."/>
            <person name="Ahrendt S.R."/>
            <person name="Lipzen A."/>
            <person name="Sullivan W."/>
            <person name="Andreopoulos W.B."/>
            <person name="Clum A."/>
            <person name="Lindquist E."/>
            <person name="Daum C."/>
            <person name="Ramamoorthy G.K."/>
            <person name="Gryganskyi A."/>
            <person name="Culley D."/>
            <person name="Magnuson J.K."/>
            <person name="James T.Y."/>
            <person name="O'Malley M.A."/>
            <person name="Stajich J.E."/>
            <person name="Spatafora J.W."/>
            <person name="Visel A."/>
            <person name="Grigoriev I.V."/>
        </authorList>
    </citation>
    <scope>NUCLEOTIDE SEQUENCE [LARGE SCALE GENOMIC DNA]</scope>
    <source>
        <strain evidence="3 4">NRRL 3301</strain>
    </source>
</reference>
<dbReference type="GO" id="GO:0048264">
    <property type="term" value="P:determination of ventral identity"/>
    <property type="evidence" value="ECO:0007669"/>
    <property type="project" value="TreeGrafter"/>
</dbReference>
<evidence type="ECO:0000256" key="2">
    <source>
        <dbReference type="SAM" id="MobiDB-lite"/>
    </source>
</evidence>
<dbReference type="GO" id="GO:0016020">
    <property type="term" value="C:membrane"/>
    <property type="evidence" value="ECO:0007669"/>
    <property type="project" value="TreeGrafter"/>
</dbReference>
<dbReference type="OrthoDB" id="1914839at2759"/>
<dbReference type="PROSITE" id="PS50005">
    <property type="entry name" value="TPR"/>
    <property type="match status" value="1"/>
</dbReference>
<accession>A0A1X2GNT3</accession>
<dbReference type="CDD" id="cd24142">
    <property type="entry name" value="ACL4-like"/>
    <property type="match status" value="1"/>
</dbReference>
<dbReference type="SUPFAM" id="SSF48452">
    <property type="entry name" value="TPR-like"/>
    <property type="match status" value="2"/>
</dbReference>
<feature type="region of interest" description="Disordered" evidence="2">
    <location>
        <begin position="306"/>
        <end position="334"/>
    </location>
</feature>
<proteinExistence type="predicted"/>
<dbReference type="STRING" id="101127.A0A1X2GNT3"/>
<dbReference type="Gene3D" id="1.25.40.10">
    <property type="entry name" value="Tetratricopeptide repeat domain"/>
    <property type="match status" value="2"/>
</dbReference>
<dbReference type="PANTHER" id="PTHR28654">
    <property type="entry name" value="AXIN INTERACTOR, DORSALIZATION-ASSOCIATED PROTEIN"/>
    <property type="match status" value="1"/>
</dbReference>
<evidence type="ECO:0000313" key="4">
    <source>
        <dbReference type="Proteomes" id="UP000242146"/>
    </source>
</evidence>